<dbReference type="PRINTS" id="PR01210">
    <property type="entry name" value="GGTRANSPTASE"/>
</dbReference>
<gene>
    <name evidence="4" type="ORF">SKAU_G00280590</name>
</gene>
<dbReference type="InterPro" id="IPR000101">
    <property type="entry name" value="GGT_peptidase"/>
</dbReference>
<dbReference type="InterPro" id="IPR029055">
    <property type="entry name" value="Ntn_hydrolases_N"/>
</dbReference>
<dbReference type="GO" id="GO:0006751">
    <property type="term" value="P:glutathione catabolic process"/>
    <property type="evidence" value="ECO:0007669"/>
    <property type="project" value="InterPro"/>
</dbReference>
<dbReference type="GO" id="GO:0005886">
    <property type="term" value="C:plasma membrane"/>
    <property type="evidence" value="ECO:0007669"/>
    <property type="project" value="TreeGrafter"/>
</dbReference>
<accession>A0A9Q1INZ7</accession>
<dbReference type="Proteomes" id="UP001152622">
    <property type="component" value="Chromosome 11"/>
</dbReference>
<dbReference type="GO" id="GO:0031179">
    <property type="term" value="P:peptide modification"/>
    <property type="evidence" value="ECO:0007669"/>
    <property type="project" value="TreeGrafter"/>
</dbReference>
<keyword evidence="5" id="KW-1185">Reference proteome</keyword>
<evidence type="ECO:0000256" key="1">
    <source>
        <dbReference type="ARBA" id="ARBA00023180"/>
    </source>
</evidence>
<dbReference type="GO" id="GO:0050727">
    <property type="term" value="P:regulation of inflammatory response"/>
    <property type="evidence" value="ECO:0007669"/>
    <property type="project" value="TreeGrafter"/>
</dbReference>
<organism evidence="4 5">
    <name type="scientific">Synaphobranchus kaupii</name>
    <name type="common">Kaup's arrowtooth eel</name>
    <dbReference type="NCBI Taxonomy" id="118154"/>
    <lineage>
        <taxon>Eukaryota</taxon>
        <taxon>Metazoa</taxon>
        <taxon>Chordata</taxon>
        <taxon>Craniata</taxon>
        <taxon>Vertebrata</taxon>
        <taxon>Euteleostomi</taxon>
        <taxon>Actinopterygii</taxon>
        <taxon>Neopterygii</taxon>
        <taxon>Teleostei</taxon>
        <taxon>Anguilliformes</taxon>
        <taxon>Synaphobranchidae</taxon>
        <taxon>Synaphobranchus</taxon>
    </lineage>
</organism>
<evidence type="ECO:0000313" key="4">
    <source>
        <dbReference type="EMBL" id="KAJ8346658.1"/>
    </source>
</evidence>
<comment type="caution">
    <text evidence="4">The sequence shown here is derived from an EMBL/GenBank/DDBJ whole genome shotgun (WGS) entry which is preliminary data.</text>
</comment>
<feature type="transmembrane region" description="Helical" evidence="3">
    <location>
        <begin position="53"/>
        <end position="76"/>
    </location>
</feature>
<dbReference type="SUPFAM" id="SSF56235">
    <property type="entry name" value="N-terminal nucleophile aminohydrolases (Ntn hydrolases)"/>
    <property type="match status" value="1"/>
</dbReference>
<keyword evidence="3" id="KW-1133">Transmembrane helix</keyword>
<dbReference type="Pfam" id="PF01019">
    <property type="entry name" value="G_glu_transpept"/>
    <property type="match status" value="1"/>
</dbReference>
<protein>
    <submittedName>
        <fullName evidence="4">Uncharacterized protein</fullName>
    </submittedName>
</protein>
<dbReference type="EMBL" id="JAINUF010000011">
    <property type="protein sequence ID" value="KAJ8346658.1"/>
    <property type="molecule type" value="Genomic_DNA"/>
</dbReference>
<feature type="binding site" evidence="2">
    <location>
        <position position="156"/>
    </location>
    <ligand>
        <name>L-glutamate</name>
        <dbReference type="ChEBI" id="CHEBI:29985"/>
    </ligand>
</feature>
<evidence type="ECO:0000313" key="5">
    <source>
        <dbReference type="Proteomes" id="UP001152622"/>
    </source>
</evidence>
<keyword evidence="1" id="KW-0325">Glycoprotein</keyword>
<keyword evidence="3" id="KW-0812">Transmembrane</keyword>
<keyword evidence="3" id="KW-0472">Membrane</keyword>
<reference evidence="4" key="1">
    <citation type="journal article" date="2023" name="Science">
        <title>Genome structures resolve the early diversification of teleost fishes.</title>
        <authorList>
            <person name="Parey E."/>
            <person name="Louis A."/>
            <person name="Montfort J."/>
            <person name="Bouchez O."/>
            <person name="Roques C."/>
            <person name="Iampietro C."/>
            <person name="Lluch J."/>
            <person name="Castinel A."/>
            <person name="Donnadieu C."/>
            <person name="Desvignes T."/>
            <person name="Floi Bucao C."/>
            <person name="Jouanno E."/>
            <person name="Wen M."/>
            <person name="Mejri S."/>
            <person name="Dirks R."/>
            <person name="Jansen H."/>
            <person name="Henkel C."/>
            <person name="Chen W.J."/>
            <person name="Zahm M."/>
            <person name="Cabau C."/>
            <person name="Klopp C."/>
            <person name="Thompson A.W."/>
            <person name="Robinson-Rechavi M."/>
            <person name="Braasch I."/>
            <person name="Lecointre G."/>
            <person name="Bobe J."/>
            <person name="Postlethwait J.H."/>
            <person name="Berthelot C."/>
            <person name="Roest Crollius H."/>
            <person name="Guiguen Y."/>
        </authorList>
    </citation>
    <scope>NUCLEOTIDE SEQUENCE</scope>
    <source>
        <strain evidence="4">WJC10195</strain>
    </source>
</reference>
<dbReference type="GO" id="GO:0036374">
    <property type="term" value="F:glutathione hydrolase activity"/>
    <property type="evidence" value="ECO:0007669"/>
    <property type="project" value="InterPro"/>
</dbReference>
<dbReference type="GO" id="GO:0002682">
    <property type="term" value="P:regulation of immune system process"/>
    <property type="evidence" value="ECO:0007669"/>
    <property type="project" value="TreeGrafter"/>
</dbReference>
<proteinExistence type="predicted"/>
<dbReference type="AlphaFoldDB" id="A0A9Q1INZ7"/>
<evidence type="ECO:0000256" key="2">
    <source>
        <dbReference type="PIRSR" id="PIRSR600101-2"/>
    </source>
</evidence>
<name>A0A9Q1INZ7_SYNKA</name>
<dbReference type="OrthoDB" id="1081007at2759"/>
<sequence length="464" mass="49964">MRHCPCSTWHTEATLVRSGAALCPNLRIEEPGKQLFSPYISPHHGSRRMVQKFTVLGFAALLVAAVCIFVGVFYGVDRKSSLSSSHFSKAAVAADAGRCSEIGRDILEKGGSAVDASIAALLCVGLMNAHSMGIGGGLFLTIYNSSTGKVEIIDARETAPRMATEGMFGSDEQLARKGGLSIAVPGEIRGYGLAHQRHGRLPWKDLFIPSIQLARYGFPVSKALANAIASNKDTILSDAALCEVFCDSNKTLLKEKDTITFPKLAITYEQLSLEGPEAFYNGTMAQNIVNDIKAAGGIVTLEDLRDYMPILNEHPLNLSVGPYTMGVPNAPSSGPILGLMLNLLQAGKGGDSRAGRRENWVTVGCKHRKGHAYRTGKASPEVVVSNRFQPLEFDLTLDPESGRTDEPQGTQMATGSRKRQLLIVGDFLEHADKLLARAGRDPVVMFHVGANDIGQGLRFSRTNL</sequence>
<evidence type="ECO:0000256" key="3">
    <source>
        <dbReference type="SAM" id="Phobius"/>
    </source>
</evidence>
<dbReference type="PANTHER" id="PTHR11686:SF56">
    <property type="entry name" value="GLUTATHIONE HYDROLASE 1 PROENZYME-RELATED"/>
    <property type="match status" value="1"/>
</dbReference>
<dbReference type="PANTHER" id="PTHR11686">
    <property type="entry name" value="GAMMA GLUTAMYL TRANSPEPTIDASE"/>
    <property type="match status" value="1"/>
</dbReference>